<dbReference type="GeneID" id="106490032"/>
<dbReference type="RefSeq" id="XP_067147888.1">
    <property type="nucleotide sequence ID" value="XM_067291787.1"/>
</dbReference>
<dbReference type="InterPro" id="IPR040119">
    <property type="entry name" value="C10orf67-like"/>
</dbReference>
<keyword evidence="3" id="KW-1185">Reference proteome</keyword>
<evidence type="ECO:0000259" key="2">
    <source>
        <dbReference type="Pfam" id="PF15821"/>
    </source>
</evidence>
<sequence length="642" mass="73277">MSQVRGSVLKTGEGSFVAGSWWLLPGRGADGVCTLERVCRSADGEVAAYVEAVGIPWGKVRRAKQQQRCRPAPTAASRRMRHQRLRSKGVATVNGSCAISSLSLPEMASSSLLPLALCAALGRGSGCYGSGRGVVWGGGGAAMSDLRDGAGSPAPGSWAPRLAPETWEMLALPCCLEELEPQRRPCISDDLKIGYYSTDHATQTDIKEIPELKELTIATQALMEFIHSLQQDLLTYKTVVQAQYEEKIEEQTSNLCKYVNDRLRDIEVFHKRKEARIQQSYQQQLCDALAVLKSNTEKYYSINEENTESPSAEFLRLLCNKLCEEQSRTEDLERKLHEYQEKGKGKRVAFEDDDHEKKMLEKGNEDFKEEIFKLHNKIFHLENALKRSEKENCLLDKQVQRMQLKLETDERTIQKLIEIQEQMKAEIENERSLVKSLTSGLQVEENEVKKNKLPVQSETENIMPEEKREFQKDHLTKQKKELTDKITYVAPDQEAAKRTLTAENDKLKQYKGQEWQTVESPRKTTEQSNIIWKKKFQILQKSLHAIKDEMFLRQTLQRRLFVFKSTSLSETMSFPVYIENDTQDVKGFRAGLYLPLTLPPIQSQSTEQQKEGEDNFLRLTNATKKDSVFEDAGQHATRRKRM</sequence>
<organism evidence="3 4">
    <name type="scientific">Apteryx mantelli</name>
    <name type="common">North Island brown kiwi</name>
    <dbReference type="NCBI Taxonomy" id="2696672"/>
    <lineage>
        <taxon>Eukaryota</taxon>
        <taxon>Metazoa</taxon>
        <taxon>Chordata</taxon>
        <taxon>Craniata</taxon>
        <taxon>Vertebrata</taxon>
        <taxon>Euteleostomi</taxon>
        <taxon>Archelosauria</taxon>
        <taxon>Archosauria</taxon>
        <taxon>Dinosauria</taxon>
        <taxon>Saurischia</taxon>
        <taxon>Theropoda</taxon>
        <taxon>Coelurosauria</taxon>
        <taxon>Aves</taxon>
        <taxon>Palaeognathae</taxon>
        <taxon>Apterygiformes</taxon>
        <taxon>Apterygidae</taxon>
        <taxon>Apteryx</taxon>
    </lineage>
</organism>
<dbReference type="InterPro" id="IPR031651">
    <property type="entry name" value="DUF4709"/>
</dbReference>
<evidence type="ECO:0000313" key="3">
    <source>
        <dbReference type="Proteomes" id="UP001652627"/>
    </source>
</evidence>
<reference evidence="4" key="2">
    <citation type="submission" date="2025-08" db="UniProtKB">
        <authorList>
            <consortium name="RefSeq"/>
        </authorList>
    </citation>
    <scope>IDENTIFICATION</scope>
    <source>
        <tissue evidence="4">Blood</tissue>
    </source>
</reference>
<proteinExistence type="predicted"/>
<evidence type="ECO:0000256" key="1">
    <source>
        <dbReference type="SAM" id="Coils"/>
    </source>
</evidence>
<reference evidence="3" key="1">
    <citation type="submission" date="2025-05" db="UniProtKB">
        <authorList>
            <consortium name="RefSeq"/>
        </authorList>
    </citation>
    <scope>NUCLEOTIDE SEQUENCE [LARGE SCALE GENOMIC DNA]</scope>
</reference>
<name>A0ABM4E5J3_9AVES</name>
<dbReference type="PANTHER" id="PTHR22382:SF7">
    <property type="entry name" value="RIKEN CDNA 4921504E06 GENE"/>
    <property type="match status" value="1"/>
</dbReference>
<gene>
    <name evidence="4" type="primary">C2H10orf67</name>
</gene>
<protein>
    <submittedName>
        <fullName evidence="4">Uncharacterized protein C10orf67 homolog, mitochondrial isoform X2</fullName>
    </submittedName>
</protein>
<accession>A0ABM4E5J3</accession>
<dbReference type="PANTHER" id="PTHR22382">
    <property type="entry name" value="RIKEN CDNA 4921504E06 GENE"/>
    <property type="match status" value="1"/>
</dbReference>
<keyword evidence="1" id="KW-0175">Coiled coil</keyword>
<feature type="coiled-coil region" evidence="1">
    <location>
        <begin position="406"/>
        <end position="433"/>
    </location>
</feature>
<dbReference type="Proteomes" id="UP001652627">
    <property type="component" value="Chromosome 2"/>
</dbReference>
<dbReference type="Pfam" id="PF15821">
    <property type="entry name" value="DUF4709"/>
    <property type="match status" value="1"/>
</dbReference>
<feature type="domain" description="DUF4709" evidence="2">
    <location>
        <begin position="184"/>
        <end position="293"/>
    </location>
</feature>
<evidence type="ECO:0000313" key="4">
    <source>
        <dbReference type="RefSeq" id="XP_067147888.1"/>
    </source>
</evidence>